<evidence type="ECO:0000256" key="1">
    <source>
        <dbReference type="SAM" id="SignalP"/>
    </source>
</evidence>
<proteinExistence type="predicted"/>
<organism evidence="2">
    <name type="scientific">Anopheles braziliensis</name>
    <dbReference type="NCBI Taxonomy" id="58242"/>
    <lineage>
        <taxon>Eukaryota</taxon>
        <taxon>Metazoa</taxon>
        <taxon>Ecdysozoa</taxon>
        <taxon>Arthropoda</taxon>
        <taxon>Hexapoda</taxon>
        <taxon>Insecta</taxon>
        <taxon>Pterygota</taxon>
        <taxon>Neoptera</taxon>
        <taxon>Endopterygota</taxon>
        <taxon>Diptera</taxon>
        <taxon>Nematocera</taxon>
        <taxon>Culicoidea</taxon>
        <taxon>Culicidae</taxon>
        <taxon>Anophelinae</taxon>
        <taxon>Anopheles</taxon>
    </lineage>
</organism>
<dbReference type="AlphaFoldDB" id="A0A2M3ZQI3"/>
<protein>
    <submittedName>
        <fullName evidence="2">Putative secreted peptide</fullName>
    </submittedName>
</protein>
<dbReference type="EMBL" id="GGFM01010076">
    <property type="protein sequence ID" value="MBW30827.1"/>
    <property type="molecule type" value="Transcribed_RNA"/>
</dbReference>
<reference evidence="2" key="1">
    <citation type="submission" date="2018-01" db="EMBL/GenBank/DDBJ databases">
        <title>An insight into the sialome of Amazonian anophelines.</title>
        <authorList>
            <person name="Ribeiro J.M."/>
            <person name="Scarpassa V."/>
            <person name="Calvo E."/>
        </authorList>
    </citation>
    <scope>NUCLEOTIDE SEQUENCE</scope>
    <source>
        <tissue evidence="2">Salivary glands</tissue>
    </source>
</reference>
<keyword evidence="1" id="KW-0732">Signal</keyword>
<accession>A0A2M3ZQI3</accession>
<feature type="signal peptide" evidence="1">
    <location>
        <begin position="1"/>
        <end position="20"/>
    </location>
</feature>
<name>A0A2M3ZQI3_9DIPT</name>
<sequence length="144" mass="14936">MSRISASLCILSTQSAVVWANACMAFSKMSCAERASSPVRLFPSNQAVYSLQLLRISPKSTLTLGSRSVIVSRSFCSSSSTVCVPSASAVSDSISGSSHSSFTSVIVSCSSSSAFPVKGAINDSSFSCACFDSISSASRCTNPW</sequence>
<feature type="chain" id="PRO_5014610674" evidence="1">
    <location>
        <begin position="21"/>
        <end position="144"/>
    </location>
</feature>
<evidence type="ECO:0000313" key="2">
    <source>
        <dbReference type="EMBL" id="MBW30827.1"/>
    </source>
</evidence>